<name>B3QSM3_CHLT3</name>
<dbReference type="EMBL" id="CP001100">
    <property type="protein sequence ID" value="ACF14070.1"/>
    <property type="molecule type" value="Genomic_DNA"/>
</dbReference>
<organism evidence="2 3">
    <name type="scientific">Chloroherpeton thalassium (strain ATCC 35110 / GB-78)</name>
    <dbReference type="NCBI Taxonomy" id="517418"/>
    <lineage>
        <taxon>Bacteria</taxon>
        <taxon>Pseudomonadati</taxon>
        <taxon>Chlorobiota</taxon>
        <taxon>Chlorobiia</taxon>
        <taxon>Chlorobiales</taxon>
        <taxon>Chloroherpetonaceae</taxon>
        <taxon>Chloroherpeton</taxon>
    </lineage>
</organism>
<evidence type="ECO:0000256" key="1">
    <source>
        <dbReference type="SAM" id="MobiDB-lite"/>
    </source>
</evidence>
<dbReference type="KEGG" id="cts:Ctha_1612"/>
<keyword evidence="3" id="KW-1185">Reference proteome</keyword>
<reference evidence="2 3" key="1">
    <citation type="submission" date="2008-06" db="EMBL/GenBank/DDBJ databases">
        <title>Complete sequence of Chloroherpeton thalassium ATCC 35110.</title>
        <authorList>
            <consortium name="US DOE Joint Genome Institute"/>
            <person name="Lucas S."/>
            <person name="Copeland A."/>
            <person name="Lapidus A."/>
            <person name="Glavina del Rio T."/>
            <person name="Dalin E."/>
            <person name="Tice H."/>
            <person name="Bruce D."/>
            <person name="Goodwin L."/>
            <person name="Pitluck S."/>
            <person name="Schmutz J."/>
            <person name="Larimer F."/>
            <person name="Land M."/>
            <person name="Hauser L."/>
            <person name="Kyrpides N."/>
            <person name="Mikhailova N."/>
            <person name="Liu Z."/>
            <person name="Li T."/>
            <person name="Zhao F."/>
            <person name="Overmann J."/>
            <person name="Bryant D.A."/>
            <person name="Richardson P."/>
        </authorList>
    </citation>
    <scope>NUCLEOTIDE SEQUENCE [LARGE SCALE GENOMIC DNA]</scope>
    <source>
        <strain evidence="3">ATCC 35110 / GB-78</strain>
    </source>
</reference>
<evidence type="ECO:0000313" key="3">
    <source>
        <dbReference type="Proteomes" id="UP000001208"/>
    </source>
</evidence>
<protein>
    <submittedName>
        <fullName evidence="2">Uncharacterized protein</fullName>
    </submittedName>
</protein>
<gene>
    <name evidence="2" type="ordered locus">Ctha_1612</name>
</gene>
<dbReference type="Proteomes" id="UP000001208">
    <property type="component" value="Chromosome"/>
</dbReference>
<dbReference type="AlphaFoldDB" id="B3QSM3"/>
<dbReference type="HOGENOM" id="CLU_2583342_0_0_10"/>
<sequence>MSDLEANIAAVMDELTRAMAEMKKSTNLEERLQYSTLVKNISDAYQTLTMAKNDQMMDDELEDWEEDDFEDGDDDDVDDE</sequence>
<accession>B3QSM3</accession>
<dbReference type="RefSeq" id="WP_012500154.1">
    <property type="nucleotide sequence ID" value="NC_011026.1"/>
</dbReference>
<proteinExistence type="predicted"/>
<evidence type="ECO:0000313" key="2">
    <source>
        <dbReference type="EMBL" id="ACF14070.1"/>
    </source>
</evidence>
<feature type="region of interest" description="Disordered" evidence="1">
    <location>
        <begin position="56"/>
        <end position="80"/>
    </location>
</feature>